<protein>
    <submittedName>
        <fullName evidence="4">Defensin 1</fullName>
    </submittedName>
</protein>
<evidence type="ECO:0000313" key="4">
    <source>
        <dbReference type="EMBL" id="JAS02100.1"/>
    </source>
</evidence>
<feature type="chain" id="PRO_5007905242" evidence="2">
    <location>
        <begin position="21"/>
        <end position="95"/>
    </location>
</feature>
<organism evidence="4">
    <name type="scientific">Triatoma infestans</name>
    <name type="common">Assassin bug</name>
    <dbReference type="NCBI Taxonomy" id="30076"/>
    <lineage>
        <taxon>Eukaryota</taxon>
        <taxon>Metazoa</taxon>
        <taxon>Ecdysozoa</taxon>
        <taxon>Arthropoda</taxon>
        <taxon>Hexapoda</taxon>
        <taxon>Insecta</taxon>
        <taxon>Pterygota</taxon>
        <taxon>Neoptera</taxon>
        <taxon>Paraneoptera</taxon>
        <taxon>Hemiptera</taxon>
        <taxon>Heteroptera</taxon>
        <taxon>Panheteroptera</taxon>
        <taxon>Cimicomorpha</taxon>
        <taxon>Reduviidae</taxon>
        <taxon>Triatominae</taxon>
        <taxon>Triatoma</taxon>
    </lineage>
</organism>
<evidence type="ECO:0000259" key="3">
    <source>
        <dbReference type="Pfam" id="PF01097"/>
    </source>
</evidence>
<dbReference type="EMBL" id="GEMB01001047">
    <property type="protein sequence ID" value="JAS02100.1"/>
    <property type="molecule type" value="Transcribed_RNA"/>
</dbReference>
<accession>A0A171AHY7</accession>
<dbReference type="GO" id="GO:0051707">
    <property type="term" value="P:response to other organism"/>
    <property type="evidence" value="ECO:0007669"/>
    <property type="project" value="UniProtKB-ARBA"/>
</dbReference>
<evidence type="ECO:0000256" key="2">
    <source>
        <dbReference type="SAM" id="SignalP"/>
    </source>
</evidence>
<dbReference type="Pfam" id="PF01097">
    <property type="entry name" value="Defensin_2"/>
    <property type="match status" value="1"/>
</dbReference>
<feature type="domain" description="Invertebrate defensins family profile" evidence="3">
    <location>
        <begin position="69"/>
        <end position="94"/>
    </location>
</feature>
<dbReference type="Gene3D" id="3.30.30.10">
    <property type="entry name" value="Knottin, scorpion toxin-like"/>
    <property type="match status" value="1"/>
</dbReference>
<feature type="signal peptide" evidence="2">
    <location>
        <begin position="1"/>
        <end position="20"/>
    </location>
</feature>
<name>A0A171AHY7_TRIIF</name>
<proteinExistence type="predicted"/>
<keyword evidence="2" id="KW-0732">Signal</keyword>
<dbReference type="GO" id="GO:0006952">
    <property type="term" value="P:defense response"/>
    <property type="evidence" value="ECO:0007669"/>
    <property type="project" value="InterPro"/>
</dbReference>
<dbReference type="AlphaFoldDB" id="A0A171AHY7"/>
<reference evidence="4" key="1">
    <citation type="submission" date="2016-04" db="EMBL/GenBank/DDBJ databases">
        <authorList>
            <person name="Calderon-Fernandez G.M.Sr."/>
        </authorList>
    </citation>
    <scope>NUCLEOTIDE SEQUENCE</scope>
    <source>
        <strain evidence="4">Int1</strain>
        <tissue evidence="4">Integument</tissue>
    </source>
</reference>
<dbReference type="InterPro" id="IPR036574">
    <property type="entry name" value="Scorpion_toxin-like_sf"/>
</dbReference>
<keyword evidence="1" id="KW-1015">Disulfide bond</keyword>
<reference evidence="4" key="2">
    <citation type="journal article" date="2017" name="J. Med. Entomol.">
        <title>Transcriptome Analysis of the Triatoma infestans (Hemiptera: Reduviidae) Integument.</title>
        <authorList>
            <person name="Calderon-Fernandez G.M."/>
            <person name="Moriconi D.E."/>
            <person name="Dulbecco A.B."/>
            <person name="Juarez M.P."/>
        </authorList>
    </citation>
    <scope>NUCLEOTIDE SEQUENCE</scope>
    <source>
        <strain evidence="4">Int1</strain>
        <tissue evidence="4">Integument</tissue>
    </source>
</reference>
<sequence length="95" mass="10577">MKCVLLSLATLFLVAALANSYPAELTQQQLELDEPQWELPSGEIIEKHVFRLKRDHLCGLFDPGSWNNNHVACNNHCRIKGNRGGHCAGTTCQCT</sequence>
<dbReference type="SUPFAM" id="SSF57095">
    <property type="entry name" value="Scorpion toxin-like"/>
    <property type="match status" value="1"/>
</dbReference>
<dbReference type="InterPro" id="IPR001542">
    <property type="entry name" value="Defensin_invertebrate/fungal"/>
</dbReference>
<evidence type="ECO:0000256" key="1">
    <source>
        <dbReference type="ARBA" id="ARBA00023157"/>
    </source>
</evidence>